<dbReference type="SMART" id="SM00422">
    <property type="entry name" value="HTH_MERR"/>
    <property type="match status" value="1"/>
</dbReference>
<feature type="domain" description="HTH luxR-type" evidence="3">
    <location>
        <begin position="162"/>
        <end position="227"/>
    </location>
</feature>
<keyword evidence="6" id="KW-1185">Reference proteome</keyword>
<protein>
    <submittedName>
        <fullName evidence="5">Transcriptional regulator</fullName>
    </submittedName>
</protein>
<dbReference type="PANTHER" id="PTHR30204:SF93">
    <property type="entry name" value="HTH MERR-TYPE DOMAIN-CONTAINING PROTEIN"/>
    <property type="match status" value="1"/>
</dbReference>
<dbReference type="RefSeq" id="WP_147181655.1">
    <property type="nucleotide sequence ID" value="NZ_BJZP01000024.1"/>
</dbReference>
<dbReference type="EMBL" id="BJZP01000024">
    <property type="protein sequence ID" value="GEO86769.1"/>
    <property type="molecule type" value="Genomic_DNA"/>
</dbReference>
<reference evidence="5 6" key="1">
    <citation type="submission" date="2019-07" db="EMBL/GenBank/DDBJ databases">
        <title>Whole genome shotgun sequence of Rhizobium naphthalenivorans NBRC 107585.</title>
        <authorList>
            <person name="Hosoyama A."/>
            <person name="Uohara A."/>
            <person name="Ohji S."/>
            <person name="Ichikawa N."/>
        </authorList>
    </citation>
    <scope>NUCLEOTIDE SEQUENCE [LARGE SCALE GENOMIC DNA]</scope>
    <source>
        <strain evidence="5 6">NBRC 107585</strain>
    </source>
</reference>
<dbReference type="SUPFAM" id="SSF46955">
    <property type="entry name" value="Putative DNA-binding domain"/>
    <property type="match status" value="1"/>
</dbReference>
<dbReference type="InterPro" id="IPR047057">
    <property type="entry name" value="MerR_fam"/>
</dbReference>
<feature type="region of interest" description="Disordered" evidence="2">
    <location>
        <begin position="1"/>
        <end position="29"/>
    </location>
</feature>
<evidence type="ECO:0000256" key="1">
    <source>
        <dbReference type="ARBA" id="ARBA00023125"/>
    </source>
</evidence>
<evidence type="ECO:0000259" key="4">
    <source>
        <dbReference type="PROSITE" id="PS50937"/>
    </source>
</evidence>
<dbReference type="Proteomes" id="UP000321717">
    <property type="component" value="Unassembled WGS sequence"/>
</dbReference>
<dbReference type="SMART" id="SM00421">
    <property type="entry name" value="HTH_LUXR"/>
    <property type="match status" value="1"/>
</dbReference>
<proteinExistence type="predicted"/>
<dbReference type="Pfam" id="PF13411">
    <property type="entry name" value="MerR_1"/>
    <property type="match status" value="1"/>
</dbReference>
<evidence type="ECO:0000256" key="2">
    <source>
        <dbReference type="SAM" id="MobiDB-lite"/>
    </source>
</evidence>
<name>A0A512HMV9_9HYPH</name>
<evidence type="ECO:0000313" key="5">
    <source>
        <dbReference type="EMBL" id="GEO86769.1"/>
    </source>
</evidence>
<dbReference type="PROSITE" id="PS50043">
    <property type="entry name" value="HTH_LUXR_2"/>
    <property type="match status" value="1"/>
</dbReference>
<dbReference type="GO" id="GO:0003700">
    <property type="term" value="F:DNA-binding transcription factor activity"/>
    <property type="evidence" value="ECO:0007669"/>
    <property type="project" value="InterPro"/>
</dbReference>
<dbReference type="CDD" id="cd00592">
    <property type="entry name" value="HTH_MerR-like"/>
    <property type="match status" value="1"/>
</dbReference>
<dbReference type="Gene3D" id="1.10.10.10">
    <property type="entry name" value="Winged helix-like DNA-binding domain superfamily/Winged helix DNA-binding domain"/>
    <property type="match status" value="1"/>
</dbReference>
<evidence type="ECO:0000313" key="6">
    <source>
        <dbReference type="Proteomes" id="UP000321717"/>
    </source>
</evidence>
<dbReference type="PANTHER" id="PTHR30204">
    <property type="entry name" value="REDOX-CYCLING DRUG-SENSING TRANSCRIPTIONAL ACTIVATOR SOXR"/>
    <property type="match status" value="1"/>
</dbReference>
<feature type="compositionally biased region" description="Basic and acidic residues" evidence="2">
    <location>
        <begin position="1"/>
        <end position="14"/>
    </location>
</feature>
<accession>A0A512HMV9</accession>
<dbReference type="InterPro" id="IPR000551">
    <property type="entry name" value="MerR-type_HTH_dom"/>
</dbReference>
<feature type="domain" description="HTH merR-type" evidence="4">
    <location>
        <begin position="38"/>
        <end position="105"/>
    </location>
</feature>
<dbReference type="InterPro" id="IPR016032">
    <property type="entry name" value="Sig_transdc_resp-reg_C-effctor"/>
</dbReference>
<dbReference type="SUPFAM" id="SSF46894">
    <property type="entry name" value="C-terminal effector domain of the bipartite response regulators"/>
    <property type="match status" value="1"/>
</dbReference>
<organism evidence="5 6">
    <name type="scientific">Ciceribacter naphthalenivorans</name>
    <dbReference type="NCBI Taxonomy" id="1118451"/>
    <lineage>
        <taxon>Bacteria</taxon>
        <taxon>Pseudomonadati</taxon>
        <taxon>Pseudomonadota</taxon>
        <taxon>Alphaproteobacteria</taxon>
        <taxon>Hyphomicrobiales</taxon>
        <taxon>Rhizobiaceae</taxon>
        <taxon>Ciceribacter</taxon>
    </lineage>
</organism>
<gene>
    <name evidence="5" type="ORF">RNA01_37010</name>
</gene>
<dbReference type="AlphaFoldDB" id="A0A512HMV9"/>
<dbReference type="InterPro" id="IPR000792">
    <property type="entry name" value="Tscrpt_reg_LuxR_C"/>
</dbReference>
<comment type="caution">
    <text evidence="5">The sequence shown here is derived from an EMBL/GenBank/DDBJ whole genome shotgun (WGS) entry which is preliminary data.</text>
</comment>
<dbReference type="PROSITE" id="PS50937">
    <property type="entry name" value="HTH_MERR_2"/>
    <property type="match status" value="1"/>
</dbReference>
<dbReference type="Pfam" id="PF00196">
    <property type="entry name" value="GerE"/>
    <property type="match status" value="1"/>
</dbReference>
<keyword evidence="1" id="KW-0238">DNA-binding</keyword>
<evidence type="ECO:0000259" key="3">
    <source>
        <dbReference type="PROSITE" id="PS50043"/>
    </source>
</evidence>
<dbReference type="GO" id="GO:0003677">
    <property type="term" value="F:DNA binding"/>
    <property type="evidence" value="ECO:0007669"/>
    <property type="project" value="UniProtKB-KW"/>
</dbReference>
<dbReference type="InterPro" id="IPR009061">
    <property type="entry name" value="DNA-bd_dom_put_sf"/>
</dbReference>
<dbReference type="InterPro" id="IPR036388">
    <property type="entry name" value="WH-like_DNA-bd_sf"/>
</dbReference>
<dbReference type="Gene3D" id="1.10.1660.10">
    <property type="match status" value="1"/>
</dbReference>
<dbReference type="OrthoDB" id="9803659at2"/>
<sequence>MADGSEHLQKDSHRPLAPPAGAIHLPDIPLPRDMPAEPIPIADMAEIFGITHRTLHFYEEKGLISAQRIGLMRVYGHSDIARMALINACREIGMPVAGIQDLLEALRSANSTAEANRIFEDALLARKRELTADLSTIHRQLQQLASLVSHGVIDGPVDRAALPDDTIALTELERRCVELMAEDYTPARVAHALSLTSSQVETLETAIIRKLDAHNRFQAVAKAVLLGLVAS</sequence>